<accession>A0A3D8RMQ4</accession>
<feature type="transmembrane region" description="Helical" evidence="1">
    <location>
        <begin position="677"/>
        <end position="699"/>
    </location>
</feature>
<evidence type="ECO:0000256" key="1">
    <source>
        <dbReference type="SAM" id="Phobius"/>
    </source>
</evidence>
<comment type="caution">
    <text evidence="2">The sequence shown here is derived from an EMBL/GenBank/DDBJ whole genome shotgun (WGS) entry which is preliminary data.</text>
</comment>
<feature type="transmembrane region" description="Helical" evidence="1">
    <location>
        <begin position="147"/>
        <end position="166"/>
    </location>
</feature>
<evidence type="ECO:0000313" key="3">
    <source>
        <dbReference type="Proteomes" id="UP000256645"/>
    </source>
</evidence>
<keyword evidence="1" id="KW-0472">Membrane</keyword>
<keyword evidence="1" id="KW-1133">Transmembrane helix</keyword>
<name>A0A3D8RMQ4_9HELO</name>
<dbReference type="Proteomes" id="UP000256645">
    <property type="component" value="Unassembled WGS sequence"/>
</dbReference>
<evidence type="ECO:0000313" key="2">
    <source>
        <dbReference type="EMBL" id="RDW75372.1"/>
    </source>
</evidence>
<organism evidence="2 3">
    <name type="scientific">Coleophoma cylindrospora</name>
    <dbReference type="NCBI Taxonomy" id="1849047"/>
    <lineage>
        <taxon>Eukaryota</taxon>
        <taxon>Fungi</taxon>
        <taxon>Dikarya</taxon>
        <taxon>Ascomycota</taxon>
        <taxon>Pezizomycotina</taxon>
        <taxon>Leotiomycetes</taxon>
        <taxon>Helotiales</taxon>
        <taxon>Dermateaceae</taxon>
        <taxon>Coleophoma</taxon>
    </lineage>
</organism>
<dbReference type="EMBL" id="PDLM01000006">
    <property type="protein sequence ID" value="RDW75372.1"/>
    <property type="molecule type" value="Genomic_DNA"/>
</dbReference>
<gene>
    <name evidence="2" type="ORF">BP6252_06514</name>
</gene>
<keyword evidence="3" id="KW-1185">Reference proteome</keyword>
<sequence length="749" mass="83196">MGRPKLLLSVARRISSPDERQQRKTKQIVPRSVTQTFSILSGVIWLAVALMIVIINLRGQVNPRTGIVGQSIGCLSNSAKCKINLQHVGQISKAQHLAKMDRNASGFLQLVAKALELWFNTIAASLIFTLVKTMARRTSRPALPLRYIFIHSTLGQILAVGAVLFSDPLKMFFKALWKKIRPKQSKQDERLLQKSKDKQSNGLWNRSRLYLFSIFIVLVSITCSLMGPATAVLVLPSMQWTEINKSTRSTPTWLDSLQAGEPPNISVPGCESSNFTSGNFSCLWDYYGPFINSLVATAKATDTQAWPDLSSTRPYDSLIVLPVFQEGNVTFSANVSGGIPLSWIPLRQSVYDFNEDVADFNLAISSKTVPRTDYPDSDLFNKSLQARLQRHGPTVGMALICGLNGPLEQTFSDFTIRSDQAVRCYSANEIAWCIPSGTGWSGIQISSSSFTVKNSNTTQPLEDVEVSAYSASISLTMPNDILQSIQNSLEPGWNWSTAFSDPALNLNVSITDPIHAVEYYSPNFDSQSSIWCKSNYALGTADYVLDPSEITNLLRLIQLNVDHENGSLDAGTPLYVHADWILAGWAVDRNGNMDANRYISERLINAIQYFIKYGKTNRSSFDFINYHRFINIQALSMIPFTNTTNKPSNKTIGADKLLSRSAQIQAWSFSLSSRASILGITTIMIGCLLTIMQIIMYYYCPADTVDATAILESILNRYYLAQNEIETDMKEEYPTLVTDDTTGAIGFQS</sequence>
<keyword evidence="1" id="KW-0812">Transmembrane</keyword>
<protein>
    <submittedName>
        <fullName evidence="2">Uncharacterized protein</fullName>
    </submittedName>
</protein>
<feature type="transmembrane region" description="Helical" evidence="1">
    <location>
        <begin position="33"/>
        <end position="55"/>
    </location>
</feature>
<reference evidence="2 3" key="1">
    <citation type="journal article" date="2018" name="IMA Fungus">
        <title>IMA Genome-F 9: Draft genome sequence of Annulohypoxylon stygium, Aspergillus mulundensis, Berkeleyomyces basicola (syn. Thielaviopsis basicola), Ceratocystis smalleyi, two Cercospora beticola strains, Coleophoma cylindrospora, Fusarium fracticaudum, Phialophora cf. hyalina, and Morchella septimelata.</title>
        <authorList>
            <person name="Wingfield B.D."/>
            <person name="Bills G.F."/>
            <person name="Dong Y."/>
            <person name="Huang W."/>
            <person name="Nel W.J."/>
            <person name="Swalarsk-Parry B.S."/>
            <person name="Vaghefi N."/>
            <person name="Wilken P.M."/>
            <person name="An Z."/>
            <person name="de Beer Z.W."/>
            <person name="De Vos L."/>
            <person name="Chen L."/>
            <person name="Duong T.A."/>
            <person name="Gao Y."/>
            <person name="Hammerbacher A."/>
            <person name="Kikkert J.R."/>
            <person name="Li Y."/>
            <person name="Li H."/>
            <person name="Li K."/>
            <person name="Li Q."/>
            <person name="Liu X."/>
            <person name="Ma X."/>
            <person name="Naidoo K."/>
            <person name="Pethybridge S.J."/>
            <person name="Sun J."/>
            <person name="Steenkamp E.T."/>
            <person name="van der Nest M.A."/>
            <person name="van Wyk S."/>
            <person name="Wingfield M.J."/>
            <person name="Xiong C."/>
            <person name="Yue Q."/>
            <person name="Zhang X."/>
        </authorList>
    </citation>
    <scope>NUCLEOTIDE SEQUENCE [LARGE SCALE GENOMIC DNA]</scope>
    <source>
        <strain evidence="2 3">BP6252</strain>
    </source>
</reference>
<proteinExistence type="predicted"/>
<dbReference type="OrthoDB" id="3552865at2759"/>
<feature type="transmembrane region" description="Helical" evidence="1">
    <location>
        <begin position="209"/>
        <end position="235"/>
    </location>
</feature>
<feature type="transmembrane region" description="Helical" evidence="1">
    <location>
        <begin position="117"/>
        <end position="135"/>
    </location>
</feature>
<dbReference type="AlphaFoldDB" id="A0A3D8RMQ4"/>